<keyword evidence="5" id="KW-1185">Reference proteome</keyword>
<name>A0ABU7LKW7_9NOCA</name>
<dbReference type="InterPro" id="IPR036465">
    <property type="entry name" value="vWFA_dom_sf"/>
</dbReference>
<feature type="transmembrane region" description="Helical" evidence="2">
    <location>
        <begin position="12"/>
        <end position="35"/>
    </location>
</feature>
<evidence type="ECO:0000256" key="1">
    <source>
        <dbReference type="SAM" id="MobiDB-lite"/>
    </source>
</evidence>
<dbReference type="Proteomes" id="UP001336020">
    <property type="component" value="Unassembled WGS sequence"/>
</dbReference>
<gene>
    <name evidence="4" type="ORF">Q7514_30470</name>
</gene>
<comment type="caution">
    <text evidence="4">The sequence shown here is derived from an EMBL/GenBank/DDBJ whole genome shotgun (WGS) entry which is preliminary data.</text>
</comment>
<dbReference type="PROSITE" id="PS50234">
    <property type="entry name" value="VWFA"/>
    <property type="match status" value="1"/>
</dbReference>
<feature type="region of interest" description="Disordered" evidence="1">
    <location>
        <begin position="341"/>
        <end position="371"/>
    </location>
</feature>
<evidence type="ECO:0000256" key="2">
    <source>
        <dbReference type="SAM" id="Phobius"/>
    </source>
</evidence>
<evidence type="ECO:0000259" key="3">
    <source>
        <dbReference type="PROSITE" id="PS50234"/>
    </source>
</evidence>
<dbReference type="InterPro" id="IPR002035">
    <property type="entry name" value="VWF_A"/>
</dbReference>
<dbReference type="Gene3D" id="3.40.50.410">
    <property type="entry name" value="von Willebrand factor, type A domain"/>
    <property type="match status" value="1"/>
</dbReference>
<organism evidence="4 5">
    <name type="scientific">Rhodococcus artemisiae</name>
    <dbReference type="NCBI Taxonomy" id="714159"/>
    <lineage>
        <taxon>Bacteria</taxon>
        <taxon>Bacillati</taxon>
        <taxon>Actinomycetota</taxon>
        <taxon>Actinomycetes</taxon>
        <taxon>Mycobacteriales</taxon>
        <taxon>Nocardiaceae</taxon>
        <taxon>Rhodococcus</taxon>
    </lineage>
</organism>
<dbReference type="EMBL" id="JAUTXY010000023">
    <property type="protein sequence ID" value="MEE2061859.1"/>
    <property type="molecule type" value="Genomic_DNA"/>
</dbReference>
<accession>A0ABU7LKW7</accession>
<evidence type="ECO:0000313" key="5">
    <source>
        <dbReference type="Proteomes" id="UP001336020"/>
    </source>
</evidence>
<sequence length="599" mass="61871">MARHRGSGGTRGVSAGIIVSSVVVVLLVLGVIGWMQLRNRIDEQATEAAGTCVEGDAELHIAADPLIAPTLSGLATTWNADVAPVIRDFCVTAHVTATESTAAATALAADGTWNLELGPEPALWVPVDTRAADRAGTTASGQRRSLATSPIVLATPTVLQNGLTTAGVAWHDLPSLQATPGSLSTLGLGSWESLRMALPTGTGSAATESALEAVATTGTGPLTQDEAESPETVTAVTELALGANALDIAAGPATADALTALAANTTPDSPIHAVPVTEKQLYDAVTSGTADDLAGFLPAGATPVADFPAVVPNTPWVDDTLSRAAGQFIDYVRSPDMVQDFLDDGFRNEDGNPPDGSTEGDTDSGPSDFTYPPVTSVLVTADPSVGDTLLDIRLNPHPPTKTTVLVDTTRSMVTADGDSTRLDDTATAIDSVLRRSPNSSIVGMYVFDDTSAYRTAVARDALTLEQRAALASALDTIAPAETAPVYESILAAYTDAVDNYDPSRPNSMLVILDSDDVSLDDGTNAGVDSGTTTADDFLDEISELVDSAAPVRMNIVVLGDDVTDSETLKDLTDRTGGSYSTLATPANDDLTRLLRKLIS</sequence>
<keyword evidence="2" id="KW-0472">Membrane</keyword>
<protein>
    <submittedName>
        <fullName evidence="4">Substrate-binding domain-containing protein</fullName>
    </submittedName>
</protein>
<dbReference type="RefSeq" id="WP_330136998.1">
    <property type="nucleotide sequence ID" value="NZ_JAUTXY010000023.1"/>
</dbReference>
<evidence type="ECO:0000313" key="4">
    <source>
        <dbReference type="EMBL" id="MEE2061859.1"/>
    </source>
</evidence>
<reference evidence="4 5" key="1">
    <citation type="submission" date="2023-07" db="EMBL/GenBank/DDBJ databases">
        <authorList>
            <person name="Girao M."/>
            <person name="Carvalho M.F."/>
        </authorList>
    </citation>
    <scope>NUCLEOTIDE SEQUENCE [LARGE SCALE GENOMIC DNA]</scope>
    <source>
        <strain evidence="4 5">YIM65754</strain>
    </source>
</reference>
<keyword evidence="2" id="KW-0812">Transmembrane</keyword>
<dbReference type="Pfam" id="PF13531">
    <property type="entry name" value="SBP_bac_11"/>
    <property type="match status" value="1"/>
</dbReference>
<proteinExistence type="predicted"/>
<feature type="domain" description="VWFA" evidence="3">
    <location>
        <begin position="401"/>
        <end position="597"/>
    </location>
</feature>
<dbReference type="SUPFAM" id="SSF53300">
    <property type="entry name" value="vWA-like"/>
    <property type="match status" value="1"/>
</dbReference>
<keyword evidence="2" id="KW-1133">Transmembrane helix</keyword>